<dbReference type="AlphaFoldDB" id="A0A0F9HMX7"/>
<evidence type="ECO:0000256" key="1">
    <source>
        <dbReference type="SAM" id="MobiDB-lite"/>
    </source>
</evidence>
<accession>A0A0F9HMX7</accession>
<dbReference type="EMBL" id="LAZR01014635">
    <property type="protein sequence ID" value="KKM16621.1"/>
    <property type="molecule type" value="Genomic_DNA"/>
</dbReference>
<organism evidence="2">
    <name type="scientific">marine sediment metagenome</name>
    <dbReference type="NCBI Taxonomy" id="412755"/>
    <lineage>
        <taxon>unclassified sequences</taxon>
        <taxon>metagenomes</taxon>
        <taxon>ecological metagenomes</taxon>
    </lineage>
</organism>
<comment type="caution">
    <text evidence="2">The sequence shown here is derived from an EMBL/GenBank/DDBJ whole genome shotgun (WGS) entry which is preliminary data.</text>
</comment>
<protein>
    <submittedName>
        <fullName evidence="2">Uncharacterized protein</fullName>
    </submittedName>
</protein>
<gene>
    <name evidence="2" type="ORF">LCGC14_1684080</name>
</gene>
<feature type="non-terminal residue" evidence="2">
    <location>
        <position position="42"/>
    </location>
</feature>
<sequence>MSHKYFDENGEQIMPDGYNELPEKTPLLALGMNQTLKLNEVE</sequence>
<name>A0A0F9HMX7_9ZZZZ</name>
<evidence type="ECO:0000313" key="2">
    <source>
        <dbReference type="EMBL" id="KKM16621.1"/>
    </source>
</evidence>
<feature type="region of interest" description="Disordered" evidence="1">
    <location>
        <begin position="1"/>
        <end position="20"/>
    </location>
</feature>
<proteinExistence type="predicted"/>
<reference evidence="2" key="1">
    <citation type="journal article" date="2015" name="Nature">
        <title>Complex archaea that bridge the gap between prokaryotes and eukaryotes.</title>
        <authorList>
            <person name="Spang A."/>
            <person name="Saw J.H."/>
            <person name="Jorgensen S.L."/>
            <person name="Zaremba-Niedzwiedzka K."/>
            <person name="Martijn J."/>
            <person name="Lind A.E."/>
            <person name="van Eijk R."/>
            <person name="Schleper C."/>
            <person name="Guy L."/>
            <person name="Ettema T.J."/>
        </authorList>
    </citation>
    <scope>NUCLEOTIDE SEQUENCE</scope>
</reference>